<organism evidence="2 3">
    <name type="scientific">Streptosporangium oxazolinicum</name>
    <dbReference type="NCBI Taxonomy" id="909287"/>
    <lineage>
        <taxon>Bacteria</taxon>
        <taxon>Bacillati</taxon>
        <taxon>Actinomycetota</taxon>
        <taxon>Actinomycetes</taxon>
        <taxon>Streptosporangiales</taxon>
        <taxon>Streptosporangiaceae</taxon>
        <taxon>Streptosporangium</taxon>
    </lineage>
</organism>
<name>A0ABP8AX68_9ACTN</name>
<evidence type="ECO:0000313" key="2">
    <source>
        <dbReference type="EMBL" id="GAA4192496.1"/>
    </source>
</evidence>
<gene>
    <name evidence="2" type="ORF">GCM10022252_33970</name>
</gene>
<evidence type="ECO:0008006" key="4">
    <source>
        <dbReference type="Google" id="ProtNLM"/>
    </source>
</evidence>
<feature type="transmembrane region" description="Helical" evidence="1">
    <location>
        <begin position="26"/>
        <end position="45"/>
    </location>
</feature>
<dbReference type="Proteomes" id="UP001501251">
    <property type="component" value="Unassembled WGS sequence"/>
</dbReference>
<evidence type="ECO:0000313" key="3">
    <source>
        <dbReference type="Proteomes" id="UP001501251"/>
    </source>
</evidence>
<sequence>MTAEGQMPEETSASGKPMVAATPRDVAHIRLGSFALIAVIGLGVLGLVAGITWLTVAMAVLAVIAIVDIALAVRRQSRAAPGTTTEAG</sequence>
<accession>A0ABP8AX68</accession>
<dbReference type="RefSeq" id="WP_344918862.1">
    <property type="nucleotide sequence ID" value="NZ_BAABAQ010000005.1"/>
</dbReference>
<proteinExistence type="predicted"/>
<keyword evidence="1" id="KW-0812">Transmembrane</keyword>
<evidence type="ECO:0000256" key="1">
    <source>
        <dbReference type="SAM" id="Phobius"/>
    </source>
</evidence>
<keyword evidence="1" id="KW-1133">Transmembrane helix</keyword>
<keyword evidence="3" id="KW-1185">Reference proteome</keyword>
<feature type="transmembrane region" description="Helical" evidence="1">
    <location>
        <begin position="51"/>
        <end position="73"/>
    </location>
</feature>
<comment type="caution">
    <text evidence="2">The sequence shown here is derived from an EMBL/GenBank/DDBJ whole genome shotgun (WGS) entry which is preliminary data.</text>
</comment>
<reference evidence="3" key="1">
    <citation type="journal article" date="2019" name="Int. J. Syst. Evol. Microbiol.">
        <title>The Global Catalogue of Microorganisms (GCM) 10K type strain sequencing project: providing services to taxonomists for standard genome sequencing and annotation.</title>
        <authorList>
            <consortium name="The Broad Institute Genomics Platform"/>
            <consortium name="The Broad Institute Genome Sequencing Center for Infectious Disease"/>
            <person name="Wu L."/>
            <person name="Ma J."/>
        </authorList>
    </citation>
    <scope>NUCLEOTIDE SEQUENCE [LARGE SCALE GENOMIC DNA]</scope>
    <source>
        <strain evidence="3">JCM 17388</strain>
    </source>
</reference>
<keyword evidence="1" id="KW-0472">Membrane</keyword>
<dbReference type="EMBL" id="BAABAQ010000005">
    <property type="protein sequence ID" value="GAA4192496.1"/>
    <property type="molecule type" value="Genomic_DNA"/>
</dbReference>
<protein>
    <recommendedName>
        <fullName evidence="4">DUF3040 domain-containing protein</fullName>
    </recommendedName>
</protein>